<feature type="compositionally biased region" description="Basic and acidic residues" evidence="2">
    <location>
        <begin position="2491"/>
        <end position="2502"/>
    </location>
</feature>
<feature type="region of interest" description="Disordered" evidence="2">
    <location>
        <begin position="871"/>
        <end position="900"/>
    </location>
</feature>
<dbReference type="Gramene" id="OE9A015491T7">
    <property type="protein sequence ID" value="OE9A015491C7"/>
    <property type="gene ID" value="OE9A015491"/>
</dbReference>
<feature type="region of interest" description="Disordered" evidence="2">
    <location>
        <begin position="3543"/>
        <end position="3591"/>
    </location>
</feature>
<feature type="compositionally biased region" description="Basic residues" evidence="2">
    <location>
        <begin position="4478"/>
        <end position="4490"/>
    </location>
</feature>
<comment type="caution">
    <text evidence="3">The sequence shown here is derived from an EMBL/GenBank/DDBJ whole genome shotgun (WGS) entry which is preliminary data.</text>
</comment>
<feature type="compositionally biased region" description="Basic and acidic residues" evidence="2">
    <location>
        <begin position="3554"/>
        <end position="3586"/>
    </location>
</feature>
<feature type="compositionally biased region" description="Basic and acidic residues" evidence="2">
    <location>
        <begin position="3290"/>
        <end position="3331"/>
    </location>
</feature>
<keyword evidence="4" id="KW-1185">Reference proteome</keyword>
<feature type="compositionally biased region" description="Basic and acidic residues" evidence="2">
    <location>
        <begin position="3937"/>
        <end position="3947"/>
    </location>
</feature>
<feature type="compositionally biased region" description="Polar residues" evidence="2">
    <location>
        <begin position="3948"/>
        <end position="3961"/>
    </location>
</feature>
<feature type="region of interest" description="Disordered" evidence="2">
    <location>
        <begin position="288"/>
        <end position="361"/>
    </location>
</feature>
<feature type="compositionally biased region" description="Basic and acidic residues" evidence="2">
    <location>
        <begin position="432"/>
        <end position="445"/>
    </location>
</feature>
<feature type="compositionally biased region" description="Basic and acidic residues" evidence="2">
    <location>
        <begin position="332"/>
        <end position="345"/>
    </location>
</feature>
<feature type="compositionally biased region" description="Basic and acidic residues" evidence="2">
    <location>
        <begin position="3380"/>
        <end position="3402"/>
    </location>
</feature>
<feature type="region of interest" description="Disordered" evidence="2">
    <location>
        <begin position="4029"/>
        <end position="4069"/>
    </location>
</feature>
<feature type="region of interest" description="Disordered" evidence="2">
    <location>
        <begin position="4228"/>
        <end position="4263"/>
    </location>
</feature>
<feature type="compositionally biased region" description="Polar residues" evidence="2">
    <location>
        <begin position="4228"/>
        <end position="4246"/>
    </location>
</feature>
<feature type="region of interest" description="Disordered" evidence="2">
    <location>
        <begin position="2284"/>
        <end position="2308"/>
    </location>
</feature>
<feature type="compositionally biased region" description="Basic and acidic residues" evidence="2">
    <location>
        <begin position="1653"/>
        <end position="1681"/>
    </location>
</feature>
<feature type="compositionally biased region" description="Polar residues" evidence="2">
    <location>
        <begin position="713"/>
        <end position="722"/>
    </location>
</feature>
<dbReference type="OrthoDB" id="914302at2759"/>
<evidence type="ECO:0000256" key="1">
    <source>
        <dbReference type="SAM" id="Coils"/>
    </source>
</evidence>
<feature type="region of interest" description="Disordered" evidence="2">
    <location>
        <begin position="3987"/>
        <end position="4014"/>
    </location>
</feature>
<feature type="compositionally biased region" description="Polar residues" evidence="2">
    <location>
        <begin position="756"/>
        <end position="765"/>
    </location>
</feature>
<feature type="region of interest" description="Disordered" evidence="2">
    <location>
        <begin position="1303"/>
        <end position="1333"/>
    </location>
</feature>
<feature type="region of interest" description="Disordered" evidence="2">
    <location>
        <begin position="3367"/>
        <end position="3443"/>
    </location>
</feature>
<feature type="compositionally biased region" description="Basic and acidic residues" evidence="2">
    <location>
        <begin position="3010"/>
        <end position="3022"/>
    </location>
</feature>
<feature type="compositionally biased region" description="Basic and acidic residues" evidence="2">
    <location>
        <begin position="3625"/>
        <end position="3638"/>
    </location>
</feature>
<feature type="region of interest" description="Disordered" evidence="2">
    <location>
        <begin position="3283"/>
        <end position="3333"/>
    </location>
</feature>
<feature type="compositionally biased region" description="Basic and acidic residues" evidence="2">
    <location>
        <begin position="4106"/>
        <end position="4119"/>
    </location>
</feature>
<feature type="region of interest" description="Disordered" evidence="2">
    <location>
        <begin position="2491"/>
        <end position="2519"/>
    </location>
</feature>
<evidence type="ECO:0000313" key="4">
    <source>
        <dbReference type="Proteomes" id="UP000594638"/>
    </source>
</evidence>
<feature type="compositionally biased region" description="Basic and acidic residues" evidence="2">
    <location>
        <begin position="294"/>
        <end position="312"/>
    </location>
</feature>
<feature type="region of interest" description="Disordered" evidence="2">
    <location>
        <begin position="80"/>
        <end position="107"/>
    </location>
</feature>
<feature type="region of interest" description="Disordered" evidence="2">
    <location>
        <begin position="4106"/>
        <end position="4127"/>
    </location>
</feature>
<feature type="compositionally biased region" description="Basic and acidic residues" evidence="2">
    <location>
        <begin position="4157"/>
        <end position="4166"/>
    </location>
</feature>
<reference evidence="3 4" key="1">
    <citation type="submission" date="2019-12" db="EMBL/GenBank/DDBJ databases">
        <authorList>
            <person name="Alioto T."/>
            <person name="Alioto T."/>
            <person name="Gomez Garrido J."/>
        </authorList>
    </citation>
    <scope>NUCLEOTIDE SEQUENCE [LARGE SCALE GENOMIC DNA]</scope>
</reference>
<organism evidence="3 4">
    <name type="scientific">Olea europaea subsp. europaea</name>
    <dbReference type="NCBI Taxonomy" id="158383"/>
    <lineage>
        <taxon>Eukaryota</taxon>
        <taxon>Viridiplantae</taxon>
        <taxon>Streptophyta</taxon>
        <taxon>Embryophyta</taxon>
        <taxon>Tracheophyta</taxon>
        <taxon>Spermatophyta</taxon>
        <taxon>Magnoliopsida</taxon>
        <taxon>eudicotyledons</taxon>
        <taxon>Gunneridae</taxon>
        <taxon>Pentapetalae</taxon>
        <taxon>asterids</taxon>
        <taxon>lamiids</taxon>
        <taxon>Lamiales</taxon>
        <taxon>Oleaceae</taxon>
        <taxon>Oleeae</taxon>
        <taxon>Olea</taxon>
    </lineage>
</organism>
<feature type="region of interest" description="Disordered" evidence="2">
    <location>
        <begin position="3010"/>
        <end position="3032"/>
    </location>
</feature>
<feature type="compositionally biased region" description="Basic and acidic residues" evidence="2">
    <location>
        <begin position="4047"/>
        <end position="4063"/>
    </location>
</feature>
<feature type="compositionally biased region" description="Polar residues" evidence="2">
    <location>
        <begin position="4032"/>
        <end position="4041"/>
    </location>
</feature>
<dbReference type="Proteomes" id="UP000594638">
    <property type="component" value="Unassembled WGS sequence"/>
</dbReference>
<feature type="region of interest" description="Disordered" evidence="2">
    <location>
        <begin position="2626"/>
        <end position="2645"/>
    </location>
</feature>
<feature type="region of interest" description="Disordered" evidence="2">
    <location>
        <begin position="3859"/>
        <end position="3902"/>
    </location>
</feature>
<feature type="region of interest" description="Disordered" evidence="2">
    <location>
        <begin position="701"/>
        <end position="781"/>
    </location>
</feature>
<evidence type="ECO:0000313" key="3">
    <source>
        <dbReference type="EMBL" id="CAA3014153.1"/>
    </source>
</evidence>
<feature type="compositionally biased region" description="Acidic residues" evidence="2">
    <location>
        <begin position="885"/>
        <end position="896"/>
    </location>
</feature>
<evidence type="ECO:0000256" key="2">
    <source>
        <dbReference type="SAM" id="MobiDB-lite"/>
    </source>
</evidence>
<feature type="region of interest" description="Disordered" evidence="2">
    <location>
        <begin position="3154"/>
        <end position="3232"/>
    </location>
</feature>
<keyword evidence="1" id="KW-0175">Coiled coil</keyword>
<feature type="region of interest" description="Disordered" evidence="2">
    <location>
        <begin position="4348"/>
        <end position="4508"/>
    </location>
</feature>
<feature type="compositionally biased region" description="Basic and acidic residues" evidence="2">
    <location>
        <begin position="469"/>
        <end position="500"/>
    </location>
</feature>
<feature type="compositionally biased region" description="Basic and acidic residues" evidence="2">
    <location>
        <begin position="4392"/>
        <end position="4443"/>
    </location>
</feature>
<feature type="region of interest" description="Disordered" evidence="2">
    <location>
        <begin position="811"/>
        <end position="830"/>
    </location>
</feature>
<feature type="region of interest" description="Disordered" evidence="2">
    <location>
        <begin position="4143"/>
        <end position="4200"/>
    </location>
</feature>
<feature type="compositionally biased region" description="Basic and acidic residues" evidence="2">
    <location>
        <begin position="4358"/>
        <end position="4370"/>
    </location>
</feature>
<feature type="compositionally biased region" description="Basic and acidic residues" evidence="2">
    <location>
        <begin position="3883"/>
        <end position="3893"/>
    </location>
</feature>
<feature type="compositionally biased region" description="Basic and acidic residues" evidence="2">
    <location>
        <begin position="1421"/>
        <end position="1465"/>
    </location>
</feature>
<protein>
    <submittedName>
        <fullName evidence="3">Uncharacterized protein</fullName>
    </submittedName>
</protein>
<feature type="coiled-coil region" evidence="1">
    <location>
        <begin position="2651"/>
        <end position="2685"/>
    </location>
</feature>
<feature type="compositionally biased region" description="Basic and acidic residues" evidence="2">
    <location>
        <begin position="3859"/>
        <end position="3872"/>
    </location>
</feature>
<feature type="region of interest" description="Disordered" evidence="2">
    <location>
        <begin position="3926"/>
        <end position="3972"/>
    </location>
</feature>
<feature type="compositionally biased region" description="Basic and acidic residues" evidence="2">
    <location>
        <begin position="628"/>
        <end position="655"/>
    </location>
</feature>
<feature type="compositionally biased region" description="Basic and acidic residues" evidence="2">
    <location>
        <begin position="3176"/>
        <end position="3193"/>
    </location>
</feature>
<feature type="compositionally biased region" description="Basic and acidic residues" evidence="2">
    <location>
        <begin position="594"/>
        <end position="618"/>
    </location>
</feature>
<dbReference type="EMBL" id="CACTIH010007471">
    <property type="protein sequence ID" value="CAA3014153.1"/>
    <property type="molecule type" value="Genomic_DNA"/>
</dbReference>
<proteinExistence type="predicted"/>
<feature type="region of interest" description="Disordered" evidence="2">
    <location>
        <begin position="402"/>
        <end position="522"/>
    </location>
</feature>
<sequence>MASEVADIPQAVNEKVEGEDRKLVNDTTNIVLDNLSKEETMDADVIPNEPQEILNSTFEEENVKNNKEACAVEGEGENFLNLSSTAKVSDEENNSSPDAYEVIEKPDQANKDACKIQSLKDEKLGNRQEEIIATKETSLEEIPQYAEELSINLDKVVDRSVVPVEDTADATSGLKVEDSIHAPDSEDVRIGTSIGETGAEKFVSGRNGKMEENFDVTLEKGSQETITFREDTMDATKNECEFQDPNNSESSFLKDAEDGVIFESNKTMTAPEVSKVGNHSIQTSEKVEANSLKQVDESQIKHEECTQNESRKLSSTAAPTQDIDHEEIEAGDLGKAEISEDERSSENYLPNEKPVESLHVAPEEIKTYASCPSLEQRLCTNPRGILSDETKDKTIDAADKKDVATIDANEEPGGSIPYSSTNDSKVTHQLKKGKENDGPSIDAHHNPVNNRNICSKGGDQINSLDDLDDSKASYEVTEDRSKETKIQVDDDQKMNSKSDIETQMMDEEHDTTIPSEATTDEPIKICQETIELDVTHSSENIEWNKDLKITHPLEDGKDNDGPSMDAPVNNSSNICSKGGGVDQIKSLEDPDDSEASREVKEDQIKEKETQMMKREHDTTTLPEATTDETIKIDQEMNEDQKMTSKHDEIETKLMDREQDTTILSEATINEPINICQETIELGFTHSSENIEWKKDLNITHPLEEGNDGPSIDASVNKSSNMYNKKEGGDQIDSLEDSDDSKGSCEVTKGQSKEIETQVNDDQNMTMEREHNTTTQSKATADETIKIGQEMNDEQKMTNKPDAIETQMMDREHDTTIQSKATADEPITICPKTTELEDTFSSERMEKIIQFDDNRNQHAYVASILEEEVAESFEGEKNRNDIPSQEVEDSYPVDDDLGNSTQFIDADSEAKDNFTVSTAEKTEIEVSFKQENEMNEPATKDVATTDLNVAIGGSIPCNSANDLNAIHPPEEGKDNDGPSIDVPVNDSNNKCSEGRGDWTKGLKDQDYSEASCEATEDQGKEIESQVTDDHKMISELDDIEIPRMDREQNITIRSEATNDKTIKICQDMSDDQKTTSRSDDIEIQMMAKEHDTTILLEAIADEPIKICQETTELEVTHSSENIEMKKDLNITQLLEEGKDNDGPSLDAPVNNSNNMCSEGEVVDQINSLEDLGDSEASRKVTVDQIKETETQVNDDQKMLSKPDDTETWMMEREHDTTTLSQAIADETIEIGQEMNDDQKMISEPNDIEAKMMDRGHDTTVQLETTADESIKVCQETTKLEVTHSSENNEWKKDLNITHQLEERKDDVPSLDAPVNNSSNICNKAGGGNQINRIEDPADFEGSCEVTEGQSTETEIQDVATADLNEATGGSIPYYRANDLNPLEEGKDNDGPLIDNPVNNSNNKCSEGRGDWINGLEDQDDSEASREVIEYQGKETESQVTDDEKMTSEPDDIETQRMDREQNSTIRSEARNDETIKICQEVDDDQKMNSKPDDIETQIMDMERDTTIQSEATADEAKICHEMTQIEVTYSSENIEKIILLDENRNQHVPVASILEGKNAESFEGDKTITDIPSQQVEVSYQGHDECIGNSAQIIKDSGANENSRVLSAEETETRVLCEEEKKIKEPDTEILERRLRSQDTDLQIMMETDGFTAKLEENSAKESSQDDEGSKESKNAKAELSTREVVNVVAPSSVIEENKLDENQKIDERNETHAALSNCNDQVAAAGNASQNTFNLNLEESYNHSYEEQNLLPVSCNETKDDRSENIEGSSIIPDSSSALKTTENIDIEKAIVGQDGNARNADDFLKENLDTQKATLESKTEHENRMEDLDINSLNSMTEKAMQNLESVEPSKEPPSTSEPVIELKNKRSPESTITTVVNDGIKAMEERNKLIGEVLISQHSLDGTVDTNDDGSEHGADGKQHIDLIQEVVKVYQNDKTTEQEEKVIEQDFESRQREASCEKKIQLGTDDTIDRTPDCDQIITGGSLSEEVQQENENTDSEGKIKERIEEEGCPEDVQMIAVADAAMHEEKGVDCSIKNLLSDDSKEKITPDIAEGLNQKQEKSSVTEVPEDEKLVNITSLASIAREENCEYEVFHEPTSFHDKTDTEDVQVLDDSIIFSSKANPVQVDPEEGTELLVPCGQREEPMQQDLITALKEIEEQPRNACEAGYKGKMTLDIDKDLNMRQEEFSVTKESEDEKLANITSLASVATEENSDYKVVHDPSSFHDKTDTEVVKVLDDSITFSLKDIPGPVDPEESTELQVLCGEKLESTQHVPITVLEEIEEDQPRNTSEAVSKENMTLDIDEDLNREQEELYVTKESEDEKLANITNLAFVTEKSSDQIIVPESSSFHDKTDAEDVQGLDEAITISSKENIVQVDPGESAELKVPCGEKVESTQQDPITVLEEIEEGEELNTSEAVSKGKMTLDIDEDLNRKQEELSVMSEDEKLAYITSLASVATEENGDHKIVPEPSSFHEKTDAEDVQVLDDVSSKENMVRVHPEESTELQVPRGEKVESMQPDPITVLEEIEEEQPRNTSEAVPEENKTLDIHENLDQELEELSDTKVSEDEKLVNITNLASEATEENGDYKIVPETSSFHNKTDVEDVQVLDDAVTISSKENIVQLDPKESTELQVPHGEKVESMQQDPITVLEEIEEQQRSTSEAVSKEKNTLDIIEDLNQEQEESPVTEVPEDKKLANTTRLASVATEENSDCKIVIEPTSFQDRTDTEDVKVLDDCVAFSTGSLVQVDPIENTELQVLCGEKVEAIRQDPITALEEIEEQQPRNASEAVSEARGVIYEGTKKTTDNCEEITDSSSFVELDGISPYNYLQESRKATPQMGEDKGTEKPQDNLHTLVHTKDCPMEMVRKDAQLYVARADGSEDTGVMEKLVAASLLALDKNMVEEEEEFKESEFAENSTTNKNIQQLKQEDTSVTVMTDGKNMKPAVEPQEAKCGQEKITVSETMESRKESTSIEIAKSSPGEFLQIYSMDTSHEEDRSTKEKELYAEKIEPTEDKRAKLQEEKDGEEEACNQKKSAVNVAILEEKGLDSSSIKNLVETNLDECKHKITQEELSLKTMSEEEKPVNMISLASKATEENSESNSFHQKTASKDLQVVEDSITCSNKENIVQIYPKESTDQDPSGEKVELMKQDSVTALEEREEQQTGKSSETISEAKGVNREGEKGITDNCKERVASSSFVPIDEISHSNPLLESRTEVLQDGEEKETESQQNSIHILVHAIDSTLEITPKDAPSCIASADGSDDHPVMQELEVVSPLALDKNVVDEANYEETSHVEDHSTNKEELQEERTEPTEDKEAKAEEDEAGKSKRSDFGSQALILVEERDKDAIGSVSEAPFEDLKVEGEANKFTDKADTAPSTVTKKEMNVEEICENEKSTNSHDETPEITNATSDDLGGQEVESARVAETAASVPQSETVEAHNADIGIAVVEQSESGEIEIADEENESEAVYKSNDQNIEELISLEFPNLTKNDAENNEKETDKDYEKGFETKCERAEAVIEDNITSDQGKEELPEKPLELLSKVQLFDNKPQSTENNDHGENEEGMEHGEEASKDEDNSINSTKKEEVDNVVDSNIEILQPDKLEKALESETQVRSIEVIPKGGQTKTEEENLEAAKEEMGNVEIVAEEICEAKESKINISSEQTKDEAKAVEDFPLGFPNEEIIPERYQEGEEKPEEYLKVKTEEAVKSATEKVSGKFEQAFVKENVSEHIVFDNKAVEEPKESIVGIFQVKEEGKIAEGIATIVNNQEKGHELDDVYVETEREVLSEEVKISGVAFLKHGEDRTGANEDTGLQNKNFNFSPKGDAAAGELLDNENIISEAAPTKLIRETIEDNKEIIMKEKESIERKDEKPSITESLGDGEIEERQNKNQHESETDEQLNDEVCISNRVQENDEEQVVLLAGEGEVIADEADSCSRQIKDGNEKPDFSSHSTDPSEISHSNGALGIAKDNENSTDLRMLEKIFTGTTESEISELTCPNESEETITSPGSKDIQSMEQVSETIAVDAEMHDSNAGTASSDVQEATGVKSREEEKEEDDYKKMKETSTSTECAIPTSKIKQGYAVETLVVVEDQETEDKLVELHHFPHLHHIQDSEGKTEEDGPVDLQRARNITEDMQELDERSIALSNKENLAETDPNESKEHEVSSRGKGLALIQQDPVPATFQEEIDDQQPGNSSEAVSEVKDAICEEEKVTITNCNEFTENNSCVTSDKVSPSNMLQGSASEAAQGTKDKNTPTQCHELPLSSDIKSSDMERTQMDVESWVETVDDINVTNAMQNLDAASVPASDKLTVIDAYHTKNVEFFNSTVDNKYMTQLQQDTAEIFQAEGKIPTPSELEQEERTADETIESTKKSVSTEIAKASLPYILQGSLKESSEMADHRTEGREPTVQKEELKAEKTEEAEDKEEKCDEEKDSHEESREQKGSDLSFEAPVPVDAGDVHTKVSHKKSHNILSGVGSKVKHSIAKVKKAITGKSSQPKPPSPKESKKC</sequence>
<feature type="compositionally biased region" description="Polar residues" evidence="2">
    <location>
        <begin position="3995"/>
        <end position="4014"/>
    </location>
</feature>
<gene>
    <name evidence="3" type="ORF">OLEA9_A015491</name>
</gene>
<feature type="region of interest" description="Disordered" evidence="2">
    <location>
        <begin position="548"/>
        <end position="655"/>
    </location>
</feature>
<feature type="region of interest" description="Disordered" evidence="2">
    <location>
        <begin position="3615"/>
        <end position="3638"/>
    </location>
</feature>
<feature type="compositionally biased region" description="Basic and acidic residues" evidence="2">
    <location>
        <begin position="2626"/>
        <end position="2641"/>
    </location>
</feature>
<name>A0A8S0UBX8_OLEEU</name>
<feature type="compositionally biased region" description="Basic and acidic residues" evidence="2">
    <location>
        <begin position="548"/>
        <end position="560"/>
    </location>
</feature>
<feature type="region of interest" description="Disordered" evidence="2">
    <location>
        <begin position="1844"/>
        <end position="1863"/>
    </location>
</feature>
<accession>A0A8S0UBX8</accession>
<feature type="region of interest" description="Disordered" evidence="2">
    <location>
        <begin position="1651"/>
        <end position="1682"/>
    </location>
</feature>
<feature type="region of interest" description="Disordered" evidence="2">
    <location>
        <begin position="1373"/>
        <end position="1465"/>
    </location>
</feature>